<dbReference type="GO" id="GO:0016491">
    <property type="term" value="F:oxidoreductase activity"/>
    <property type="evidence" value="ECO:0007669"/>
    <property type="project" value="UniProtKB-KW"/>
</dbReference>
<feature type="domain" description="FAD dependent oxidoreductase" evidence="3">
    <location>
        <begin position="80"/>
        <end position="434"/>
    </location>
</feature>
<protein>
    <submittedName>
        <fullName evidence="4">NAD(P)/FAD-dependent oxidoreductase</fullName>
        <ecNumber evidence="4">1.-.-.-</ecNumber>
    </submittedName>
</protein>
<sequence>MPALTTTDASAHARMDRSVGTQNERRSRTKGWVLSAGSFTSSMVGAGPGGPAIGHRTRWYGLLKPSRYVTYYWKEVVMSDVIVVGAGVVGAACAYYAARAGLDVTVIDRGPVAGGTTGSGEGNVLVSDKEPGPELELAVLSNRLWRELAGHGGFEFEPKGGLVVAETEKVMVALTDLAGQQGVEHRLVPATGLRDYEPHLADGLAGGVFYPQDAQVQPMLAAATLLRHGADSFGKGTLRLRLGARVTGFLRSGDRLTGVRTTQGDVLGGAVVNAAGTWGGEVAALAGVELPILPRRGFILVTEPLSEPLIRHKVYTAAYVTNVASDNAGLETSAVIEGTPAGTVLIGASRERVGFDRTTSVPVLARLARQAVELFPALGGIRAIRSYCGFRPYCPDHLPVIGADPRVPGLYHACGHEGAGIGLAPATGHLLAQLLTGEPPALDLLPFRPDRFAEEAA</sequence>
<dbReference type="Gene3D" id="3.30.9.10">
    <property type="entry name" value="D-Amino Acid Oxidase, subunit A, domain 2"/>
    <property type="match status" value="1"/>
</dbReference>
<dbReference type="PANTHER" id="PTHR13847">
    <property type="entry name" value="SARCOSINE DEHYDROGENASE-RELATED"/>
    <property type="match status" value="1"/>
</dbReference>
<comment type="caution">
    <text evidence="4">The sequence shown here is derived from an EMBL/GenBank/DDBJ whole genome shotgun (WGS) entry which is preliminary data.</text>
</comment>
<dbReference type="Pfam" id="PF01266">
    <property type="entry name" value="DAO"/>
    <property type="match status" value="1"/>
</dbReference>
<reference evidence="4 5" key="1">
    <citation type="submission" date="2024-09" db="EMBL/GenBank/DDBJ databases">
        <authorList>
            <person name="Sun Q."/>
            <person name="Mori K."/>
        </authorList>
    </citation>
    <scope>NUCLEOTIDE SEQUENCE [LARGE SCALE GENOMIC DNA]</scope>
    <source>
        <strain evidence="4 5">JCM 3324</strain>
    </source>
</reference>
<feature type="region of interest" description="Disordered" evidence="2">
    <location>
        <begin position="1"/>
        <end position="28"/>
    </location>
</feature>
<dbReference type="EMBL" id="JBHMCF010000036">
    <property type="protein sequence ID" value="MFB9473975.1"/>
    <property type="molecule type" value="Genomic_DNA"/>
</dbReference>
<dbReference type="Proteomes" id="UP001589568">
    <property type="component" value="Unassembled WGS sequence"/>
</dbReference>
<dbReference type="PANTHER" id="PTHR13847:SF287">
    <property type="entry name" value="FAD-DEPENDENT OXIDOREDUCTASE DOMAIN-CONTAINING PROTEIN 1"/>
    <property type="match status" value="1"/>
</dbReference>
<evidence type="ECO:0000313" key="5">
    <source>
        <dbReference type="Proteomes" id="UP001589568"/>
    </source>
</evidence>
<gene>
    <name evidence="4" type="ORF">ACFFR3_31135</name>
</gene>
<dbReference type="SUPFAM" id="SSF51905">
    <property type="entry name" value="FAD/NAD(P)-binding domain"/>
    <property type="match status" value="1"/>
</dbReference>
<keyword evidence="1 4" id="KW-0560">Oxidoreductase</keyword>
<dbReference type="InterPro" id="IPR006076">
    <property type="entry name" value="FAD-dep_OxRdtase"/>
</dbReference>
<accession>A0ABV5NUH1</accession>
<dbReference type="EC" id="1.-.-.-" evidence="4"/>
<dbReference type="Gene3D" id="3.50.50.60">
    <property type="entry name" value="FAD/NAD(P)-binding domain"/>
    <property type="match status" value="1"/>
</dbReference>
<evidence type="ECO:0000259" key="3">
    <source>
        <dbReference type="Pfam" id="PF01266"/>
    </source>
</evidence>
<name>A0ABV5NUH1_9ACTN</name>
<dbReference type="InterPro" id="IPR036188">
    <property type="entry name" value="FAD/NAD-bd_sf"/>
</dbReference>
<dbReference type="SUPFAM" id="SSF54373">
    <property type="entry name" value="FAD-linked reductases, C-terminal domain"/>
    <property type="match status" value="1"/>
</dbReference>
<proteinExistence type="predicted"/>
<dbReference type="RefSeq" id="WP_345386122.1">
    <property type="nucleotide sequence ID" value="NZ_BAAAXS010000001.1"/>
</dbReference>
<evidence type="ECO:0000313" key="4">
    <source>
        <dbReference type="EMBL" id="MFB9473975.1"/>
    </source>
</evidence>
<organism evidence="4 5">
    <name type="scientific">Nonomuraea salmonea</name>
    <dbReference type="NCBI Taxonomy" id="46181"/>
    <lineage>
        <taxon>Bacteria</taxon>
        <taxon>Bacillati</taxon>
        <taxon>Actinomycetota</taxon>
        <taxon>Actinomycetes</taxon>
        <taxon>Streptosporangiales</taxon>
        <taxon>Streptosporangiaceae</taxon>
        <taxon>Nonomuraea</taxon>
    </lineage>
</organism>
<evidence type="ECO:0000256" key="1">
    <source>
        <dbReference type="ARBA" id="ARBA00023002"/>
    </source>
</evidence>
<evidence type="ECO:0000256" key="2">
    <source>
        <dbReference type="SAM" id="MobiDB-lite"/>
    </source>
</evidence>
<keyword evidence="5" id="KW-1185">Reference proteome</keyword>